<dbReference type="InterPro" id="IPR027417">
    <property type="entry name" value="P-loop_NTPase"/>
</dbReference>
<dbReference type="GO" id="GO:0043565">
    <property type="term" value="F:sequence-specific DNA binding"/>
    <property type="evidence" value="ECO:0007669"/>
    <property type="project" value="InterPro"/>
</dbReference>
<proteinExistence type="predicted"/>
<keyword evidence="3" id="KW-0805">Transcription regulation</keyword>
<evidence type="ECO:0000256" key="2">
    <source>
        <dbReference type="ARBA" id="ARBA00022840"/>
    </source>
</evidence>
<dbReference type="InterPro" id="IPR000014">
    <property type="entry name" value="PAS"/>
</dbReference>
<reference evidence="7" key="1">
    <citation type="submission" date="2016-10" db="EMBL/GenBank/DDBJ databases">
        <title>Sequence of Gallionella enrichment culture.</title>
        <authorList>
            <person name="Poehlein A."/>
            <person name="Muehling M."/>
            <person name="Daniel R."/>
        </authorList>
    </citation>
    <scope>NUCLEOTIDE SEQUENCE</scope>
</reference>
<dbReference type="AlphaFoldDB" id="A0A1J5RX43"/>
<dbReference type="InterPro" id="IPR035965">
    <property type="entry name" value="PAS-like_dom_sf"/>
</dbReference>
<dbReference type="PANTHER" id="PTHR32071:SF77">
    <property type="entry name" value="TRANSCRIPTIONAL REGULATORY PROTEIN"/>
    <property type="match status" value="1"/>
</dbReference>
<keyword evidence="4" id="KW-0804">Transcription</keyword>
<dbReference type="Gene3D" id="1.10.10.60">
    <property type="entry name" value="Homeodomain-like"/>
    <property type="match status" value="1"/>
</dbReference>
<dbReference type="CDD" id="cd00130">
    <property type="entry name" value="PAS"/>
    <property type="match status" value="1"/>
</dbReference>
<dbReference type="InterPro" id="IPR002078">
    <property type="entry name" value="Sigma_54_int"/>
</dbReference>
<dbReference type="SMART" id="SM00382">
    <property type="entry name" value="AAA"/>
    <property type="match status" value="1"/>
</dbReference>
<dbReference type="EMBL" id="MLJW01000097">
    <property type="protein sequence ID" value="OIR00251.1"/>
    <property type="molecule type" value="Genomic_DNA"/>
</dbReference>
<evidence type="ECO:0000256" key="1">
    <source>
        <dbReference type="ARBA" id="ARBA00022741"/>
    </source>
</evidence>
<dbReference type="PROSITE" id="PS50045">
    <property type="entry name" value="SIGMA54_INTERACT_4"/>
    <property type="match status" value="1"/>
</dbReference>
<dbReference type="InterPro" id="IPR003593">
    <property type="entry name" value="AAA+_ATPase"/>
</dbReference>
<feature type="domain" description="Sigma-54 factor interaction" evidence="5">
    <location>
        <begin position="339"/>
        <end position="568"/>
    </location>
</feature>
<dbReference type="Pfam" id="PF00158">
    <property type="entry name" value="Sigma54_activat"/>
    <property type="match status" value="1"/>
</dbReference>
<dbReference type="Gene3D" id="3.30.450.20">
    <property type="entry name" value="PAS domain"/>
    <property type="match status" value="1"/>
</dbReference>
<dbReference type="FunFam" id="3.40.50.300:FF:000006">
    <property type="entry name" value="DNA-binding transcriptional regulator NtrC"/>
    <property type="match status" value="1"/>
</dbReference>
<dbReference type="InterPro" id="IPR029016">
    <property type="entry name" value="GAF-like_dom_sf"/>
</dbReference>
<protein>
    <submittedName>
        <fullName evidence="7">Acetoin catabolism regulatory protein</fullName>
    </submittedName>
</protein>
<dbReference type="InterPro" id="IPR025943">
    <property type="entry name" value="Sigma_54_int_dom_ATP-bd_2"/>
</dbReference>
<dbReference type="InterPro" id="IPR025662">
    <property type="entry name" value="Sigma_54_int_dom_ATP-bd_1"/>
</dbReference>
<accession>A0A1J5RX43</accession>
<evidence type="ECO:0000259" key="5">
    <source>
        <dbReference type="PROSITE" id="PS50045"/>
    </source>
</evidence>
<keyword evidence="2" id="KW-0067">ATP-binding</keyword>
<dbReference type="SUPFAM" id="SSF55785">
    <property type="entry name" value="PYP-like sensor domain (PAS domain)"/>
    <property type="match status" value="1"/>
</dbReference>
<dbReference type="Pfam" id="PF25601">
    <property type="entry name" value="AAA_lid_14"/>
    <property type="match status" value="1"/>
</dbReference>
<comment type="caution">
    <text evidence="7">The sequence shown here is derived from an EMBL/GenBank/DDBJ whole genome shotgun (WGS) entry which is preliminary data.</text>
</comment>
<evidence type="ECO:0000256" key="3">
    <source>
        <dbReference type="ARBA" id="ARBA00023015"/>
    </source>
</evidence>
<dbReference type="PROSITE" id="PS50112">
    <property type="entry name" value="PAS"/>
    <property type="match status" value="1"/>
</dbReference>
<dbReference type="Gene3D" id="3.30.450.40">
    <property type="match status" value="1"/>
</dbReference>
<dbReference type="InterPro" id="IPR058031">
    <property type="entry name" value="AAA_lid_NorR"/>
</dbReference>
<evidence type="ECO:0000256" key="4">
    <source>
        <dbReference type="ARBA" id="ARBA00023163"/>
    </source>
</evidence>
<sequence>MTSALAWPSGASSRCVTAPDPDGPEALIARSWQRSLQLHGLDRAQVQPRVLPESSLRDHREPLEPLLALARSAMETLFLQLRDVGYVILLTDADGVAVDFIHNPRNEQEARRAGLTMGGCWTEEKEGTCAVGIALAEKLPITVHHGEHFLAVNGHLTCSAAPIFDPDGRMLAILDASALHSPEDRRIQHLVLKMVQATACMIEDAHFLRRFDRHLVLRTGSRQEFLEVTTDGLLALDEEGRIVAANQRFLGGLGLALDHVRGEHIEDIFDVRHDALLASLRHPAGEPLALHVRHTSGSCYAQARGPRRGLAGFSASNRATASADAGRYAAAARDALEALGGGDPHMQANVKRARRILDKDIPVLLLGESGTGKELFARAMHARSRRAHRAFVAINCAAIPETLLESELFGYSAGAFTGARAKGAQGKIVQAQGGTLFLDEIGDMPLAMQTRLLRVLAEREVIPLGAEQAIAVDMQLICATHRTLDDLVSSEQFRLDLYYRINGLTLTLPPLREREDRVDLILSILADEARQAKRPALRLSAAALDLLDQQRWPGNVRQLRYALRLAAALCDGDVIDPQHLPDELCLSRPNEPQGPCAHDIASAAAPSHATEGKYQRSTLVDVLQRYRWNVSVAARQLGISRSTLYRQMSRFHIVEPNRREGR</sequence>
<name>A0A1J5RX43_9ZZZZ</name>
<dbReference type="InterPro" id="IPR002197">
    <property type="entry name" value="HTH_Fis"/>
</dbReference>
<dbReference type="InterPro" id="IPR009057">
    <property type="entry name" value="Homeodomain-like_sf"/>
</dbReference>
<dbReference type="PANTHER" id="PTHR32071">
    <property type="entry name" value="TRANSCRIPTIONAL REGULATORY PROTEIN"/>
    <property type="match status" value="1"/>
</dbReference>
<organism evidence="7">
    <name type="scientific">mine drainage metagenome</name>
    <dbReference type="NCBI Taxonomy" id="410659"/>
    <lineage>
        <taxon>unclassified sequences</taxon>
        <taxon>metagenomes</taxon>
        <taxon>ecological metagenomes</taxon>
    </lineage>
</organism>
<dbReference type="Gene3D" id="3.40.50.300">
    <property type="entry name" value="P-loop containing nucleotide triphosphate hydrolases"/>
    <property type="match status" value="1"/>
</dbReference>
<dbReference type="CDD" id="cd00009">
    <property type="entry name" value="AAA"/>
    <property type="match status" value="1"/>
</dbReference>
<dbReference type="GO" id="GO:0005524">
    <property type="term" value="F:ATP binding"/>
    <property type="evidence" value="ECO:0007669"/>
    <property type="project" value="UniProtKB-KW"/>
</dbReference>
<dbReference type="PRINTS" id="PR01590">
    <property type="entry name" value="HTHFIS"/>
</dbReference>
<dbReference type="GO" id="GO:0006355">
    <property type="term" value="P:regulation of DNA-templated transcription"/>
    <property type="evidence" value="ECO:0007669"/>
    <property type="project" value="InterPro"/>
</dbReference>
<dbReference type="SUPFAM" id="SSF55781">
    <property type="entry name" value="GAF domain-like"/>
    <property type="match status" value="1"/>
</dbReference>
<dbReference type="PROSITE" id="PS00676">
    <property type="entry name" value="SIGMA54_INTERACT_2"/>
    <property type="match status" value="1"/>
</dbReference>
<dbReference type="SUPFAM" id="SSF46689">
    <property type="entry name" value="Homeodomain-like"/>
    <property type="match status" value="1"/>
</dbReference>
<keyword evidence="1" id="KW-0547">Nucleotide-binding</keyword>
<dbReference type="PROSITE" id="PS00675">
    <property type="entry name" value="SIGMA54_INTERACT_1"/>
    <property type="match status" value="1"/>
</dbReference>
<evidence type="ECO:0000313" key="7">
    <source>
        <dbReference type="EMBL" id="OIR00251.1"/>
    </source>
</evidence>
<evidence type="ECO:0000259" key="6">
    <source>
        <dbReference type="PROSITE" id="PS50112"/>
    </source>
</evidence>
<feature type="domain" description="PAS" evidence="6">
    <location>
        <begin position="218"/>
        <end position="273"/>
    </location>
</feature>
<dbReference type="Gene3D" id="1.10.8.60">
    <property type="match status" value="1"/>
</dbReference>
<gene>
    <name evidence="7" type="primary">acoR_4</name>
    <name evidence="7" type="ORF">GALL_177090</name>
</gene>
<dbReference type="SUPFAM" id="SSF52540">
    <property type="entry name" value="P-loop containing nucleoside triphosphate hydrolases"/>
    <property type="match status" value="1"/>
</dbReference>
<dbReference type="Pfam" id="PF02954">
    <property type="entry name" value="HTH_8"/>
    <property type="match status" value="1"/>
</dbReference>